<feature type="transmembrane region" description="Helical" evidence="8">
    <location>
        <begin position="463"/>
        <end position="485"/>
    </location>
</feature>
<reference evidence="9 10" key="1">
    <citation type="submission" date="2016-10" db="EMBL/GenBank/DDBJ databases">
        <authorList>
            <person name="de Groot N.N."/>
        </authorList>
    </citation>
    <scope>NUCLEOTIDE SEQUENCE [LARGE SCALE GENOMIC DNA]</scope>
    <source>
        <strain evidence="9 10">DSM 17890</strain>
    </source>
</reference>
<evidence type="ECO:0000256" key="8">
    <source>
        <dbReference type="SAM" id="Phobius"/>
    </source>
</evidence>
<name>A0A1H2R9Y3_9RHOB</name>
<evidence type="ECO:0000256" key="3">
    <source>
        <dbReference type="ARBA" id="ARBA00022676"/>
    </source>
</evidence>
<evidence type="ECO:0000256" key="4">
    <source>
        <dbReference type="ARBA" id="ARBA00022679"/>
    </source>
</evidence>
<dbReference type="PANTHER" id="PTHR33908:SF3">
    <property type="entry name" value="UNDECAPRENYL PHOSPHATE-ALPHA-4-AMINO-4-DEOXY-L-ARABINOSE ARABINOSYL TRANSFERASE"/>
    <property type="match status" value="1"/>
</dbReference>
<keyword evidence="4 9" id="KW-0808">Transferase</keyword>
<keyword evidence="6 8" id="KW-1133">Transmembrane helix</keyword>
<accession>A0A1H2R9Y3</accession>
<organism evidence="9 10">
    <name type="scientific">Albimonas donghaensis</name>
    <dbReference type="NCBI Taxonomy" id="356660"/>
    <lineage>
        <taxon>Bacteria</taxon>
        <taxon>Pseudomonadati</taxon>
        <taxon>Pseudomonadota</taxon>
        <taxon>Alphaproteobacteria</taxon>
        <taxon>Rhodobacterales</taxon>
        <taxon>Paracoccaceae</taxon>
        <taxon>Albimonas</taxon>
    </lineage>
</organism>
<dbReference type="PANTHER" id="PTHR33908">
    <property type="entry name" value="MANNOSYLTRANSFERASE YKCB-RELATED"/>
    <property type="match status" value="1"/>
</dbReference>
<proteinExistence type="predicted"/>
<feature type="transmembrane region" description="Helical" evidence="8">
    <location>
        <begin position="114"/>
        <end position="133"/>
    </location>
</feature>
<sequence length="604" mass="63396">MSDAPARAPLSLAAERVGALGRRAGRWLAASRPRQAAALILLCLALYLPGIAALPVTDRDEARFAQATKQMLTSGDLIDIRFQDEPRWKKPVGIYWMQAATVTAVGGPEDTGIWAWRIPSLIGATLAALATLWALSPLIGGPAAFLAAGLTATAMALAGEANIAKTDAMLLGLTTLAMGAWIRLLSGAGFGLRRDAWFAEIPAEHFPARGDPTPDAAPLRAVLWGALGLAVLVKGPIAPVVLALTLIWTAIATGSRRGLVCMGWRGFGPVLFLALVLPWLAAIHIASDGGFWAEAVGRDLVGKLASGQEKHGAPPGTYLGVVWGVLWPWAPLLLLAAPAAWAARRRPWAALLLGWSIPFWIVLEATPTKLAHYLLPVIPPLAGLVAAWLAGGGAPRLGWSRAAAVIFGAVGVALAGACIALPVAVGNVSWPAAALALPALGLVVLGGVSLWRGLPRDAVPAMFAATLFLYPAILQFALPALAWGFPSQAMARASAPYAACVGRPAASQSFREPSLVFLQGTDTAFLSEDEAARTLREAPGALVWIEDRRRERLDAAFGETPPDLNELARIEAFNPNRGKPTVLRLMSRSGDPMLAGCETASTRP</sequence>
<dbReference type="AlphaFoldDB" id="A0A1H2R9Y3"/>
<dbReference type="GO" id="GO:0010041">
    <property type="term" value="P:response to iron(III) ion"/>
    <property type="evidence" value="ECO:0007669"/>
    <property type="project" value="TreeGrafter"/>
</dbReference>
<comment type="subcellular location">
    <subcellularLocation>
        <location evidence="1">Cell membrane</location>
        <topology evidence="1">Multi-pass membrane protein</topology>
    </subcellularLocation>
</comment>
<dbReference type="GO" id="GO:0009103">
    <property type="term" value="P:lipopolysaccharide biosynthetic process"/>
    <property type="evidence" value="ECO:0007669"/>
    <property type="project" value="TreeGrafter"/>
</dbReference>
<feature type="transmembrane region" description="Helical" evidence="8">
    <location>
        <begin position="170"/>
        <end position="192"/>
    </location>
</feature>
<keyword evidence="2" id="KW-1003">Cell membrane</keyword>
<evidence type="ECO:0000256" key="2">
    <source>
        <dbReference type="ARBA" id="ARBA00022475"/>
    </source>
</evidence>
<feature type="transmembrane region" description="Helical" evidence="8">
    <location>
        <begin position="318"/>
        <end position="341"/>
    </location>
</feature>
<feature type="transmembrane region" description="Helical" evidence="8">
    <location>
        <begin position="430"/>
        <end position="451"/>
    </location>
</feature>
<dbReference type="InterPro" id="IPR050297">
    <property type="entry name" value="LipidA_mod_glycosyltrf_83"/>
</dbReference>
<evidence type="ECO:0000313" key="10">
    <source>
        <dbReference type="Proteomes" id="UP000199118"/>
    </source>
</evidence>
<dbReference type="GO" id="GO:0005886">
    <property type="term" value="C:plasma membrane"/>
    <property type="evidence" value="ECO:0007669"/>
    <property type="project" value="UniProtKB-SubCell"/>
</dbReference>
<evidence type="ECO:0000256" key="5">
    <source>
        <dbReference type="ARBA" id="ARBA00022692"/>
    </source>
</evidence>
<dbReference type="Proteomes" id="UP000199118">
    <property type="component" value="Unassembled WGS sequence"/>
</dbReference>
<keyword evidence="5 8" id="KW-0812">Transmembrane</keyword>
<feature type="transmembrane region" description="Helical" evidence="8">
    <location>
        <begin position="266"/>
        <end position="286"/>
    </location>
</feature>
<dbReference type="RefSeq" id="WP_092679354.1">
    <property type="nucleotide sequence ID" value="NZ_FNMZ01000001.1"/>
</dbReference>
<dbReference type="GO" id="GO:0016763">
    <property type="term" value="F:pentosyltransferase activity"/>
    <property type="evidence" value="ECO:0007669"/>
    <property type="project" value="TreeGrafter"/>
</dbReference>
<evidence type="ECO:0000313" key="9">
    <source>
        <dbReference type="EMBL" id="SDW16296.1"/>
    </source>
</evidence>
<evidence type="ECO:0000256" key="7">
    <source>
        <dbReference type="ARBA" id="ARBA00023136"/>
    </source>
</evidence>
<dbReference type="OrthoDB" id="9810951at2"/>
<protein>
    <submittedName>
        <fullName evidence="9">4-amino-4-deoxy-L-arabinose transferase</fullName>
    </submittedName>
</protein>
<keyword evidence="10" id="KW-1185">Reference proteome</keyword>
<feature type="transmembrane region" description="Helical" evidence="8">
    <location>
        <begin position="348"/>
        <end position="365"/>
    </location>
</feature>
<dbReference type="STRING" id="356660.SAMN05444336_101286"/>
<evidence type="ECO:0000256" key="6">
    <source>
        <dbReference type="ARBA" id="ARBA00022989"/>
    </source>
</evidence>
<keyword evidence="7 8" id="KW-0472">Membrane</keyword>
<evidence type="ECO:0000256" key="1">
    <source>
        <dbReference type="ARBA" id="ARBA00004651"/>
    </source>
</evidence>
<feature type="transmembrane region" description="Helical" evidence="8">
    <location>
        <begin position="371"/>
        <end position="390"/>
    </location>
</feature>
<keyword evidence="3" id="KW-0328">Glycosyltransferase</keyword>
<feature type="transmembrane region" description="Helical" evidence="8">
    <location>
        <begin position="36"/>
        <end position="56"/>
    </location>
</feature>
<dbReference type="EMBL" id="FNMZ01000001">
    <property type="protein sequence ID" value="SDW16296.1"/>
    <property type="molecule type" value="Genomic_DNA"/>
</dbReference>
<feature type="transmembrane region" description="Helical" evidence="8">
    <location>
        <begin position="139"/>
        <end position="158"/>
    </location>
</feature>
<gene>
    <name evidence="9" type="ORF">SAMN05444336_101286</name>
</gene>
<feature type="transmembrane region" description="Helical" evidence="8">
    <location>
        <begin position="402"/>
        <end position="424"/>
    </location>
</feature>
<feature type="transmembrane region" description="Helical" evidence="8">
    <location>
        <begin position="221"/>
        <end position="254"/>
    </location>
</feature>